<dbReference type="PROSITE" id="PS51296">
    <property type="entry name" value="RIESKE"/>
    <property type="match status" value="1"/>
</dbReference>
<keyword evidence="2" id="KW-0479">Metal-binding</keyword>
<sequence length="174" mass="19377">MSCNCGENSKENKMGRKSFLSKLIGGIVAVIGGFLSLPLLNNLLEPVIGNRRTVWRKIGDISDFSIGETKKVTFRNASRYDWSGKIDESAAYIRRDEEDQLIAFSVNCSHLGCPVRWEESPQMFFCPCHGGAFYRDGTRAAGPPNRGLYAYPLRVRNGNVELETEAIPVTNIDV</sequence>
<keyword evidence="1" id="KW-0001">2Fe-2S</keyword>
<dbReference type="RefSeq" id="WP_311533517.1">
    <property type="nucleotide sequence ID" value="NZ_JAVRHQ010000002.1"/>
</dbReference>
<dbReference type="InterPro" id="IPR036922">
    <property type="entry name" value="Rieske_2Fe-2S_sf"/>
</dbReference>
<keyword evidence="6" id="KW-0472">Membrane</keyword>
<keyword evidence="9" id="KW-1185">Reference proteome</keyword>
<evidence type="ECO:0000256" key="1">
    <source>
        <dbReference type="ARBA" id="ARBA00022714"/>
    </source>
</evidence>
<dbReference type="SUPFAM" id="SSF50022">
    <property type="entry name" value="ISP domain"/>
    <property type="match status" value="1"/>
</dbReference>
<dbReference type="Pfam" id="PF00355">
    <property type="entry name" value="Rieske"/>
    <property type="match status" value="1"/>
</dbReference>
<evidence type="ECO:0000313" key="8">
    <source>
        <dbReference type="EMBL" id="MDT0641809.1"/>
    </source>
</evidence>
<evidence type="ECO:0000256" key="5">
    <source>
        <dbReference type="ARBA" id="ARBA00023157"/>
    </source>
</evidence>
<reference evidence="8 9" key="1">
    <citation type="submission" date="2023-09" db="EMBL/GenBank/DDBJ databases">
        <authorList>
            <person name="Rey-Velasco X."/>
        </authorList>
    </citation>
    <scope>NUCLEOTIDE SEQUENCE [LARGE SCALE GENOMIC DNA]</scope>
    <source>
        <strain evidence="8 9">F363</strain>
    </source>
</reference>
<feature type="transmembrane region" description="Helical" evidence="6">
    <location>
        <begin position="19"/>
        <end position="40"/>
    </location>
</feature>
<evidence type="ECO:0000259" key="7">
    <source>
        <dbReference type="PROSITE" id="PS51296"/>
    </source>
</evidence>
<keyword evidence="5" id="KW-1015">Disulfide bond</keyword>
<dbReference type="EMBL" id="JAVRHQ010000002">
    <property type="protein sequence ID" value="MDT0641809.1"/>
    <property type="molecule type" value="Genomic_DNA"/>
</dbReference>
<dbReference type="Gene3D" id="2.102.10.10">
    <property type="entry name" value="Rieske [2Fe-2S] iron-sulphur domain"/>
    <property type="match status" value="1"/>
</dbReference>
<dbReference type="InterPro" id="IPR014349">
    <property type="entry name" value="Rieske_Fe-S_prot"/>
</dbReference>
<protein>
    <submittedName>
        <fullName evidence="8">Rieske (2Fe-2S) protein</fullName>
    </submittedName>
</protein>
<evidence type="ECO:0000256" key="6">
    <source>
        <dbReference type="SAM" id="Phobius"/>
    </source>
</evidence>
<gene>
    <name evidence="8" type="ORF">RM553_03090</name>
</gene>
<dbReference type="InterPro" id="IPR017941">
    <property type="entry name" value="Rieske_2Fe-2S"/>
</dbReference>
<accession>A0ABU3C647</accession>
<evidence type="ECO:0000256" key="3">
    <source>
        <dbReference type="ARBA" id="ARBA00023004"/>
    </source>
</evidence>
<dbReference type="CDD" id="cd03467">
    <property type="entry name" value="Rieske"/>
    <property type="match status" value="1"/>
</dbReference>
<keyword evidence="4" id="KW-0411">Iron-sulfur</keyword>
<dbReference type="Proteomes" id="UP001262889">
    <property type="component" value="Unassembled WGS sequence"/>
</dbReference>
<evidence type="ECO:0000256" key="2">
    <source>
        <dbReference type="ARBA" id="ARBA00022723"/>
    </source>
</evidence>
<keyword evidence="6" id="KW-1133">Transmembrane helix</keyword>
<organism evidence="8 9">
    <name type="scientific">Autumnicola tepida</name>
    <dbReference type="NCBI Taxonomy" id="3075595"/>
    <lineage>
        <taxon>Bacteria</taxon>
        <taxon>Pseudomonadati</taxon>
        <taxon>Bacteroidota</taxon>
        <taxon>Flavobacteriia</taxon>
        <taxon>Flavobacteriales</taxon>
        <taxon>Flavobacteriaceae</taxon>
        <taxon>Autumnicola</taxon>
    </lineage>
</organism>
<evidence type="ECO:0000256" key="4">
    <source>
        <dbReference type="ARBA" id="ARBA00023014"/>
    </source>
</evidence>
<dbReference type="PANTHER" id="PTHR10134">
    <property type="entry name" value="CYTOCHROME B-C1 COMPLEX SUBUNIT RIESKE, MITOCHONDRIAL"/>
    <property type="match status" value="1"/>
</dbReference>
<keyword evidence="3" id="KW-0408">Iron</keyword>
<evidence type="ECO:0000313" key="9">
    <source>
        <dbReference type="Proteomes" id="UP001262889"/>
    </source>
</evidence>
<name>A0ABU3C647_9FLAO</name>
<feature type="domain" description="Rieske" evidence="7">
    <location>
        <begin position="95"/>
        <end position="162"/>
    </location>
</feature>
<comment type="caution">
    <text evidence="8">The sequence shown here is derived from an EMBL/GenBank/DDBJ whole genome shotgun (WGS) entry which is preliminary data.</text>
</comment>
<proteinExistence type="predicted"/>
<keyword evidence="6" id="KW-0812">Transmembrane</keyword>